<proteinExistence type="predicted"/>
<dbReference type="Proteomes" id="UP001596056">
    <property type="component" value="Unassembled WGS sequence"/>
</dbReference>
<feature type="transmembrane region" description="Helical" evidence="6">
    <location>
        <begin position="139"/>
        <end position="160"/>
    </location>
</feature>
<name>A0ABW0S873_9RHOB</name>
<evidence type="ECO:0000256" key="4">
    <source>
        <dbReference type="ARBA" id="ARBA00022989"/>
    </source>
</evidence>
<evidence type="ECO:0000256" key="5">
    <source>
        <dbReference type="ARBA" id="ARBA00023136"/>
    </source>
</evidence>
<keyword evidence="3 6" id="KW-0812">Transmembrane</keyword>
<feature type="transmembrane region" description="Helical" evidence="6">
    <location>
        <begin position="181"/>
        <end position="199"/>
    </location>
</feature>
<dbReference type="EMBL" id="JBHSNA010000001">
    <property type="protein sequence ID" value="MFC5565105.1"/>
    <property type="molecule type" value="Genomic_DNA"/>
</dbReference>
<evidence type="ECO:0000256" key="1">
    <source>
        <dbReference type="ARBA" id="ARBA00004651"/>
    </source>
</evidence>
<feature type="transmembrane region" description="Helical" evidence="6">
    <location>
        <begin position="40"/>
        <end position="63"/>
    </location>
</feature>
<gene>
    <name evidence="7" type="ORF">ACFPOC_01555</name>
</gene>
<feature type="transmembrane region" description="Helical" evidence="6">
    <location>
        <begin position="70"/>
        <end position="90"/>
    </location>
</feature>
<keyword evidence="5 6" id="KW-0472">Membrane</keyword>
<keyword evidence="4 6" id="KW-1133">Transmembrane helix</keyword>
<keyword evidence="8" id="KW-1185">Reference proteome</keyword>
<comment type="subcellular location">
    <subcellularLocation>
        <location evidence="1">Cell membrane</location>
        <topology evidence="1">Multi-pass membrane protein</topology>
    </subcellularLocation>
</comment>
<dbReference type="RefSeq" id="WP_209836883.1">
    <property type="nucleotide sequence ID" value="NZ_JAGGJP010000001.1"/>
</dbReference>
<reference evidence="8" key="1">
    <citation type="journal article" date="2019" name="Int. J. Syst. Evol. Microbiol.">
        <title>The Global Catalogue of Microorganisms (GCM) 10K type strain sequencing project: providing services to taxonomists for standard genome sequencing and annotation.</title>
        <authorList>
            <consortium name="The Broad Institute Genomics Platform"/>
            <consortium name="The Broad Institute Genome Sequencing Center for Infectious Disease"/>
            <person name="Wu L."/>
            <person name="Ma J."/>
        </authorList>
    </citation>
    <scope>NUCLEOTIDE SEQUENCE [LARGE SCALE GENOMIC DNA]</scope>
    <source>
        <strain evidence="8">KACC 11588</strain>
    </source>
</reference>
<organism evidence="7 8">
    <name type="scientific">Rubellimicrobium aerolatum</name>
    <dbReference type="NCBI Taxonomy" id="490979"/>
    <lineage>
        <taxon>Bacteria</taxon>
        <taxon>Pseudomonadati</taxon>
        <taxon>Pseudomonadota</taxon>
        <taxon>Alphaproteobacteria</taxon>
        <taxon>Rhodobacterales</taxon>
        <taxon>Roseobacteraceae</taxon>
        <taxon>Rubellimicrobium</taxon>
    </lineage>
</organism>
<evidence type="ECO:0000256" key="3">
    <source>
        <dbReference type="ARBA" id="ARBA00022692"/>
    </source>
</evidence>
<keyword evidence="2" id="KW-1003">Cell membrane</keyword>
<evidence type="ECO:0000256" key="2">
    <source>
        <dbReference type="ARBA" id="ARBA00022475"/>
    </source>
</evidence>
<dbReference type="PANTHER" id="PTHR30086">
    <property type="entry name" value="ARGININE EXPORTER PROTEIN ARGO"/>
    <property type="match status" value="1"/>
</dbReference>
<evidence type="ECO:0000313" key="8">
    <source>
        <dbReference type="Proteomes" id="UP001596056"/>
    </source>
</evidence>
<evidence type="ECO:0000256" key="6">
    <source>
        <dbReference type="SAM" id="Phobius"/>
    </source>
</evidence>
<dbReference type="Pfam" id="PF01810">
    <property type="entry name" value="LysE"/>
    <property type="match status" value="1"/>
</dbReference>
<accession>A0ABW0S873</accession>
<protein>
    <submittedName>
        <fullName evidence="7">LysE family transporter</fullName>
    </submittedName>
</protein>
<sequence>MTPIETALAICALLVTPGPTNTLMAIAGAERGWRRAIRLVPAELCAYLATTLPLALLGAALLARAPQAKVAVTALAALWVGWLAVAMWRVPPARAGVVTVTARRVAVTTLLNPKALIFGLVLLPGPDGGLDGGPDGARLGANVAIFAAEVVAVALLWAGLGAALRRGGRQEPGLPAPWRRAASVWLGALAVYLMGRVVGLA</sequence>
<evidence type="ECO:0000313" key="7">
    <source>
        <dbReference type="EMBL" id="MFC5565105.1"/>
    </source>
</evidence>
<comment type="caution">
    <text evidence="7">The sequence shown here is derived from an EMBL/GenBank/DDBJ whole genome shotgun (WGS) entry which is preliminary data.</text>
</comment>
<dbReference type="PANTHER" id="PTHR30086:SF20">
    <property type="entry name" value="ARGININE EXPORTER PROTEIN ARGO-RELATED"/>
    <property type="match status" value="1"/>
</dbReference>
<dbReference type="InterPro" id="IPR001123">
    <property type="entry name" value="LeuE-type"/>
</dbReference>